<evidence type="ECO:0000313" key="1">
    <source>
        <dbReference type="EMBL" id="MBB5887877.1"/>
    </source>
</evidence>
<name>A0A841C6I2_9LACT</name>
<organism evidence="1 2">
    <name type="scientific">Lactovum miscens</name>
    <dbReference type="NCBI Taxonomy" id="190387"/>
    <lineage>
        <taxon>Bacteria</taxon>
        <taxon>Bacillati</taxon>
        <taxon>Bacillota</taxon>
        <taxon>Bacilli</taxon>
        <taxon>Lactobacillales</taxon>
        <taxon>Streptococcaceae</taxon>
        <taxon>Lactovum</taxon>
    </lineage>
</organism>
<reference evidence="1 2" key="1">
    <citation type="submission" date="2020-08" db="EMBL/GenBank/DDBJ databases">
        <title>Genomic Encyclopedia of Type Strains, Phase IV (KMG-IV): sequencing the most valuable type-strain genomes for metagenomic binning, comparative biology and taxonomic classification.</title>
        <authorList>
            <person name="Goeker M."/>
        </authorList>
    </citation>
    <scope>NUCLEOTIDE SEQUENCE [LARGE SCALE GENOMIC DNA]</scope>
    <source>
        <strain evidence="1 2">DSM 14925</strain>
    </source>
</reference>
<protein>
    <submittedName>
        <fullName evidence="1">Nitrate reductase NapAB chaperone NapD</fullName>
    </submittedName>
</protein>
<dbReference type="RefSeq" id="WP_183539438.1">
    <property type="nucleotide sequence ID" value="NZ_DASWOY010000009.1"/>
</dbReference>
<comment type="caution">
    <text evidence="1">The sequence shown here is derived from an EMBL/GenBank/DDBJ whole genome shotgun (WGS) entry which is preliminary data.</text>
</comment>
<evidence type="ECO:0000313" key="2">
    <source>
        <dbReference type="Proteomes" id="UP000562464"/>
    </source>
</evidence>
<sequence>MIVSATEIKNNFGKYLALSQKSDISIKKNGKIIAILKSFDNEKFNQLDKLTGIIDLSLLNHEQL</sequence>
<dbReference type="EMBL" id="JACHHV010000009">
    <property type="protein sequence ID" value="MBB5887877.1"/>
    <property type="molecule type" value="Genomic_DNA"/>
</dbReference>
<dbReference type="AlphaFoldDB" id="A0A841C6I2"/>
<dbReference type="Proteomes" id="UP000562464">
    <property type="component" value="Unassembled WGS sequence"/>
</dbReference>
<accession>A0A841C6I2</accession>
<gene>
    <name evidence="1" type="ORF">HNQ37_000756</name>
</gene>
<proteinExistence type="predicted"/>
<keyword evidence="2" id="KW-1185">Reference proteome</keyword>